<reference evidence="1" key="2">
    <citation type="journal article" date="2015" name="Data Brief">
        <title>Shoot transcriptome of the giant reed, Arundo donax.</title>
        <authorList>
            <person name="Barrero R.A."/>
            <person name="Guerrero F.D."/>
            <person name="Moolhuijzen P."/>
            <person name="Goolsby J.A."/>
            <person name="Tidwell J."/>
            <person name="Bellgard S.E."/>
            <person name="Bellgard M.I."/>
        </authorList>
    </citation>
    <scope>NUCLEOTIDE SEQUENCE</scope>
    <source>
        <tissue evidence="1">Shoot tissue taken approximately 20 cm above the soil surface</tissue>
    </source>
</reference>
<protein>
    <submittedName>
        <fullName evidence="1">Uncharacterized protein</fullName>
    </submittedName>
</protein>
<organism evidence="1">
    <name type="scientific">Arundo donax</name>
    <name type="common">Giant reed</name>
    <name type="synonym">Donax arundinaceus</name>
    <dbReference type="NCBI Taxonomy" id="35708"/>
    <lineage>
        <taxon>Eukaryota</taxon>
        <taxon>Viridiplantae</taxon>
        <taxon>Streptophyta</taxon>
        <taxon>Embryophyta</taxon>
        <taxon>Tracheophyta</taxon>
        <taxon>Spermatophyta</taxon>
        <taxon>Magnoliopsida</taxon>
        <taxon>Liliopsida</taxon>
        <taxon>Poales</taxon>
        <taxon>Poaceae</taxon>
        <taxon>PACMAD clade</taxon>
        <taxon>Arundinoideae</taxon>
        <taxon>Arundineae</taxon>
        <taxon>Arundo</taxon>
    </lineage>
</organism>
<proteinExistence type="predicted"/>
<dbReference type="EMBL" id="GBRH01185369">
    <property type="protein sequence ID" value="JAE12527.1"/>
    <property type="molecule type" value="Transcribed_RNA"/>
</dbReference>
<name>A0A0A9FJL9_ARUDO</name>
<accession>A0A0A9FJL9</accession>
<sequence length="38" mass="4400">MCWYIKQHVVPCIKQFKGYAREAVTICSFSSNMARACE</sequence>
<evidence type="ECO:0000313" key="1">
    <source>
        <dbReference type="EMBL" id="JAE12527.1"/>
    </source>
</evidence>
<dbReference type="AlphaFoldDB" id="A0A0A9FJL9"/>
<reference evidence="1" key="1">
    <citation type="submission" date="2014-09" db="EMBL/GenBank/DDBJ databases">
        <authorList>
            <person name="Magalhaes I.L.F."/>
            <person name="Oliveira U."/>
            <person name="Santos F.R."/>
            <person name="Vidigal T.H.D.A."/>
            <person name="Brescovit A.D."/>
            <person name="Santos A.J."/>
        </authorList>
    </citation>
    <scope>NUCLEOTIDE SEQUENCE</scope>
    <source>
        <tissue evidence="1">Shoot tissue taken approximately 20 cm above the soil surface</tissue>
    </source>
</reference>